<dbReference type="PANTHER" id="PTHR19970:SF0">
    <property type="entry name" value="LARGE RIBOSOMAL SUBUNIT PROTEIN EL39"/>
    <property type="match status" value="1"/>
</dbReference>
<comment type="subunit">
    <text evidence="7">Component of the large ribosomal subunit. Interacts with IMPACT.</text>
</comment>
<evidence type="ECO:0000256" key="4">
    <source>
        <dbReference type="ARBA" id="ARBA00035234"/>
    </source>
</evidence>
<dbReference type="Ensembl" id="ENSCLAT00000025881.1">
    <property type="protein sequence ID" value="ENSCLAP00000025602.1"/>
    <property type="gene ID" value="ENSCLAG00000017707.1"/>
</dbReference>
<reference evidence="8" key="1">
    <citation type="submission" date="2025-08" db="UniProtKB">
        <authorList>
            <consortium name="Ensembl"/>
        </authorList>
    </citation>
    <scope>IDENTIFICATION</scope>
</reference>
<evidence type="ECO:0000256" key="5">
    <source>
        <dbReference type="ARBA" id="ARBA00035339"/>
    </source>
</evidence>
<comment type="similarity">
    <text evidence="1">Belongs to the eukaryotic ribosomal protein eL39 family.</text>
</comment>
<dbReference type="GO" id="GO:0022625">
    <property type="term" value="C:cytosolic large ribosomal subunit"/>
    <property type="evidence" value="ECO:0007669"/>
    <property type="project" value="TreeGrafter"/>
</dbReference>
<keyword evidence="3" id="KW-0687">Ribonucleoprotein</keyword>
<dbReference type="GeneTree" id="ENSGT00940000162325"/>
<dbReference type="AlphaFoldDB" id="A0A8C2W6J8"/>
<dbReference type="Gene3D" id="1.10.1620.10">
    <property type="entry name" value="Ribosomal protein L39e"/>
    <property type="match status" value="1"/>
</dbReference>
<dbReference type="Proteomes" id="UP000694398">
    <property type="component" value="Unassembled WGS sequence"/>
</dbReference>
<comment type="function">
    <text evidence="6">RNA-binding component of the large ribosomal subunit. The ribosome is a large ribonucleoprotein complex responsible for the synthesis of proteins in the cell.</text>
</comment>
<dbReference type="GO" id="GO:0006412">
    <property type="term" value="P:translation"/>
    <property type="evidence" value="ECO:0007669"/>
    <property type="project" value="InterPro"/>
</dbReference>
<dbReference type="PROSITE" id="PS00051">
    <property type="entry name" value="RIBOSOMAL_L39E"/>
    <property type="match status" value="1"/>
</dbReference>
<keyword evidence="2" id="KW-0689">Ribosomal protein</keyword>
<dbReference type="PANTHER" id="PTHR19970">
    <property type="entry name" value="RIBOSOMAL PROTEIN L39E"/>
    <property type="match status" value="1"/>
</dbReference>
<organism evidence="8 9">
    <name type="scientific">Chinchilla lanigera</name>
    <name type="common">Long-tailed chinchilla</name>
    <name type="synonym">Chinchilla villidera</name>
    <dbReference type="NCBI Taxonomy" id="34839"/>
    <lineage>
        <taxon>Eukaryota</taxon>
        <taxon>Metazoa</taxon>
        <taxon>Chordata</taxon>
        <taxon>Craniata</taxon>
        <taxon>Vertebrata</taxon>
        <taxon>Euteleostomi</taxon>
        <taxon>Mammalia</taxon>
        <taxon>Eutheria</taxon>
        <taxon>Euarchontoglires</taxon>
        <taxon>Glires</taxon>
        <taxon>Rodentia</taxon>
        <taxon>Hystricomorpha</taxon>
        <taxon>Chinchillidae</taxon>
        <taxon>Chinchilla</taxon>
    </lineage>
</organism>
<evidence type="ECO:0000313" key="8">
    <source>
        <dbReference type="Ensembl" id="ENSCLAP00000025602.1"/>
    </source>
</evidence>
<proteinExistence type="inferred from homology"/>
<dbReference type="InterPro" id="IPR023626">
    <property type="entry name" value="Ribosomal_eL39_dom_sf"/>
</dbReference>
<sequence>MSSHKTFRIKQFLAKKQNQNCPIPQWIQMKTGNKIRYNSKRRHWRRTKLGL</sequence>
<dbReference type="SUPFAM" id="SSF48662">
    <property type="entry name" value="Ribosomal protein L39e"/>
    <property type="match status" value="1"/>
</dbReference>
<evidence type="ECO:0000256" key="3">
    <source>
        <dbReference type="ARBA" id="ARBA00023274"/>
    </source>
</evidence>
<dbReference type="FunFam" id="1.10.1620.10:FF:000001">
    <property type="entry name" value="60S ribosomal protein-like L39"/>
    <property type="match status" value="1"/>
</dbReference>
<evidence type="ECO:0000256" key="1">
    <source>
        <dbReference type="ARBA" id="ARBA00009339"/>
    </source>
</evidence>
<dbReference type="InterPro" id="IPR020083">
    <property type="entry name" value="Ribosomal_eL39_CS"/>
</dbReference>
<evidence type="ECO:0000256" key="6">
    <source>
        <dbReference type="ARBA" id="ARBA00046244"/>
    </source>
</evidence>
<dbReference type="OMA" id="IFRIKQF"/>
<dbReference type="InterPro" id="IPR000077">
    <property type="entry name" value="Ribosomal_eL39"/>
</dbReference>
<accession>A0A8C2W6J8</accession>
<dbReference type="GO" id="GO:0003735">
    <property type="term" value="F:structural constituent of ribosome"/>
    <property type="evidence" value="ECO:0007669"/>
    <property type="project" value="InterPro"/>
</dbReference>
<evidence type="ECO:0000256" key="7">
    <source>
        <dbReference type="ARBA" id="ARBA00046440"/>
    </source>
</evidence>
<protein>
    <recommendedName>
        <fullName evidence="4">Large ribosomal subunit protein eL39</fullName>
    </recommendedName>
    <alternativeName>
        <fullName evidence="5">60S ribosomal protein L39</fullName>
    </alternativeName>
</protein>
<dbReference type="Pfam" id="PF00832">
    <property type="entry name" value="Ribosomal_L39"/>
    <property type="match status" value="1"/>
</dbReference>
<reference evidence="8" key="2">
    <citation type="submission" date="2025-09" db="UniProtKB">
        <authorList>
            <consortium name="Ensembl"/>
        </authorList>
    </citation>
    <scope>IDENTIFICATION</scope>
</reference>
<evidence type="ECO:0000313" key="9">
    <source>
        <dbReference type="Proteomes" id="UP000694398"/>
    </source>
</evidence>
<name>A0A8C2W6J8_CHILA</name>
<evidence type="ECO:0000256" key="2">
    <source>
        <dbReference type="ARBA" id="ARBA00022980"/>
    </source>
</evidence>
<keyword evidence="9" id="KW-1185">Reference proteome</keyword>